<proteinExistence type="predicted"/>
<gene>
    <name evidence="5" type="ORF">MEDL_67654</name>
</gene>
<reference evidence="5" key="1">
    <citation type="submission" date="2021-03" db="EMBL/GenBank/DDBJ databases">
        <authorList>
            <person name="Bekaert M."/>
        </authorList>
    </citation>
    <scope>NUCLEOTIDE SEQUENCE</scope>
</reference>
<dbReference type="InterPro" id="IPR022894">
    <property type="entry name" value="Oligoribonuclease"/>
</dbReference>
<accession>A0A8S3VMF8</accession>
<sequence length="1281" mass="146942">MDLLDCGLSFEKVGPAIKNVLCMCGLRSKDDRYPKKDYVSNCNMRRLAISQVQTAEICTAAANQTLYTDETRKFGETFSSFITTDENKTPFLLGLKQMSNKAAQTQLDTLKSILNEIETRIKCLVDQNLQTSTSFNILKNIKYTMSDRAATEIVFNQLLKDYREKLLKEHVEKYDDLPDVEKDILSRMYNFFCGLHLTVNIADVINKVFMQTKNIEDFDSDFSHEKAGEADILRALRCVCKAFAVGGDEKCGTSLEFKTYLNRNDIKTVDIKPFHGNRFNIVFHNGGTAFHLRDYIHKFLTEVKSEGHVSKLNGLLRAVLKSIKVPEIITGFRALGIFNKFITTPLLKVLENKSTHIFDMNQRYQTLVTYLENVSVDLERTQELLTGEYVPFPDIAIKKDDVWASLVHSENDAPCAALLVEMCSSVCKALKDKVADHLEDGQFSGNHETDREQFSSVLPHNKLPERVFGQLDWLLRHRPNASKIANEAHIMYNMNRTANWLQQKDDEKVEELISWSKKNLKSMKETEKLRIQELDSKLRQISIDKENRTKALAAKSKERKESLTQEIVKLGFWDKKGVVNAKLKKLKTQTAKRNALKTQINFRNYVLEQKADIKYFRVTKYQRQTVTINQLKTNLLTLISMTTNNCESRVDMAPKKKCSCKSHDNFTSETTIGNLIKIKGKTIRKAVIDVLIDRGFLFAHSAYLCQGCVRFTETNLFEDPQIPRKSTKIDSSEEAVQAVISLLERGECSIQHQQQLVTAIGKCQSRVIYEDSKSIGGKFKDDEYLESFNVTVTAVVLNSVGRPAGSYTTVTNWIKEYSTEALKCPGEMDVITFFDNNQVLQRKWRVVTDFKSENSVITNIIHIMPNPKSVLQFDEGFSPRNWFKYDQTSKNQAIADIFNMFQQEDVAFCKFRNEFIEEQLKVVCDGLSIEDGNMDTDCNPHDRYNFVTSCHPDEKIQVVMGDPFFENPCSFESVEMVFDHIEKLTLSNRKWTILGCDALPYTIGNKVIDNHMVCRDCEMEFEEEEAFHEHRKERGHCESTPIENCRKYNNILLVPGPGHYEINMVKALFKLLWDVGLIDLAKMLGFVSIKALQACQGATNHHKSWQIMQIFMFAMAQELLTAYCKEQLKEKSPVCAIGYYKWLSGVQNKNYSLMSEIVFTYCLALHVFRAGVRRNNTAAIQTAKVKFSPLFFGLNMPFYMETFVRDLFVRVQCPPEVLAFIEDNESYSVSGNESKGEGGDFILENYNRKTKRLIPAGLPDNNKWLQVCRNVDRLDKVIKDN</sequence>
<dbReference type="PANTHER" id="PTHR11046:SF25">
    <property type="match status" value="1"/>
</dbReference>
<dbReference type="GO" id="GO:0000175">
    <property type="term" value="F:3'-5'-RNA exonuclease activity"/>
    <property type="evidence" value="ECO:0007669"/>
    <property type="project" value="InterPro"/>
</dbReference>
<keyword evidence="2" id="KW-0862">Zinc</keyword>
<dbReference type="PANTHER" id="PTHR11046">
    <property type="entry name" value="OLIGORIBONUCLEASE, MITOCHONDRIAL"/>
    <property type="match status" value="1"/>
</dbReference>
<evidence type="ECO:0000256" key="3">
    <source>
        <dbReference type="SAM" id="Coils"/>
    </source>
</evidence>
<keyword evidence="2" id="KW-0863">Zinc-finger</keyword>
<dbReference type="PROSITE" id="PS00028">
    <property type="entry name" value="ZINC_FINGER_C2H2_1"/>
    <property type="match status" value="1"/>
</dbReference>
<name>A0A8S3VMF8_MYTED</name>
<keyword evidence="3" id="KW-0175">Coiled coil</keyword>
<dbReference type="InterPro" id="IPR013087">
    <property type="entry name" value="Znf_C2H2_type"/>
</dbReference>
<comment type="caution">
    <text evidence="5">The sequence shown here is derived from an EMBL/GenBank/DDBJ whole genome shotgun (WGS) entry which is preliminary data.</text>
</comment>
<keyword evidence="1" id="KW-0378">Hydrolase</keyword>
<feature type="coiled-coil region" evidence="3">
    <location>
        <begin position="100"/>
        <end position="127"/>
    </location>
</feature>
<dbReference type="Proteomes" id="UP000683360">
    <property type="component" value="Unassembled WGS sequence"/>
</dbReference>
<protein>
    <recommendedName>
        <fullName evidence="4">C2H2-type domain-containing protein</fullName>
    </recommendedName>
</protein>
<keyword evidence="2" id="KW-0479">Metal-binding</keyword>
<organism evidence="5 6">
    <name type="scientific">Mytilus edulis</name>
    <name type="common">Blue mussel</name>
    <dbReference type="NCBI Taxonomy" id="6550"/>
    <lineage>
        <taxon>Eukaryota</taxon>
        <taxon>Metazoa</taxon>
        <taxon>Spiralia</taxon>
        <taxon>Lophotrochozoa</taxon>
        <taxon>Mollusca</taxon>
        <taxon>Bivalvia</taxon>
        <taxon>Autobranchia</taxon>
        <taxon>Pteriomorphia</taxon>
        <taxon>Mytilida</taxon>
        <taxon>Mytiloidea</taxon>
        <taxon>Mytilidae</taxon>
        <taxon>Mytilinae</taxon>
        <taxon>Mytilus</taxon>
    </lineage>
</organism>
<evidence type="ECO:0000256" key="1">
    <source>
        <dbReference type="ARBA" id="ARBA00022722"/>
    </source>
</evidence>
<evidence type="ECO:0000259" key="4">
    <source>
        <dbReference type="PROSITE" id="PS50157"/>
    </source>
</evidence>
<evidence type="ECO:0000256" key="2">
    <source>
        <dbReference type="PROSITE-ProRule" id="PRU00042"/>
    </source>
</evidence>
<evidence type="ECO:0000313" key="5">
    <source>
        <dbReference type="EMBL" id="CAG2256325.1"/>
    </source>
</evidence>
<dbReference type="PROSITE" id="PS50157">
    <property type="entry name" value="ZINC_FINGER_C2H2_2"/>
    <property type="match status" value="1"/>
</dbReference>
<keyword evidence="1" id="KW-0540">Nuclease</keyword>
<dbReference type="EMBL" id="CAJPWZ010003299">
    <property type="protein sequence ID" value="CAG2256325.1"/>
    <property type="molecule type" value="Genomic_DNA"/>
</dbReference>
<dbReference type="GO" id="GO:0008270">
    <property type="term" value="F:zinc ion binding"/>
    <property type="evidence" value="ECO:0007669"/>
    <property type="project" value="UniProtKB-KW"/>
</dbReference>
<feature type="domain" description="C2H2-type" evidence="4">
    <location>
        <begin position="1012"/>
        <end position="1041"/>
    </location>
</feature>
<keyword evidence="6" id="KW-1185">Reference proteome</keyword>
<evidence type="ECO:0000313" key="6">
    <source>
        <dbReference type="Proteomes" id="UP000683360"/>
    </source>
</evidence>
<dbReference type="OrthoDB" id="6151976at2759"/>